<dbReference type="InterPro" id="IPR013785">
    <property type="entry name" value="Aldolase_TIM"/>
</dbReference>
<comment type="cofactor">
    <cofactor evidence="1 11">
        <name>FMN</name>
        <dbReference type="ChEBI" id="CHEBI:58210"/>
    </cofactor>
</comment>
<comment type="caution">
    <text evidence="11">Lacks conserved residue(s) required for the propagation of feature annotation.</text>
</comment>
<feature type="domain" description="FMN-dependent dehydrogenase" evidence="12">
    <location>
        <begin position="178"/>
        <end position="339"/>
    </location>
</feature>
<feature type="binding site" evidence="11">
    <location>
        <begin position="98"/>
        <end position="100"/>
    </location>
    <ligand>
        <name>substrate</name>
    </ligand>
</feature>
<evidence type="ECO:0000313" key="14">
    <source>
        <dbReference type="Proteomes" id="UP000177169"/>
    </source>
</evidence>
<dbReference type="Pfam" id="PF01070">
    <property type="entry name" value="FMN_dh"/>
    <property type="match status" value="2"/>
</dbReference>
<feature type="binding site" evidence="11">
    <location>
        <position position="223"/>
    </location>
    <ligand>
        <name>FMN</name>
        <dbReference type="ChEBI" id="CHEBI:58210"/>
    </ligand>
</feature>
<dbReference type="EC" id="5.3.3.2" evidence="11"/>
<dbReference type="GO" id="GO:0004452">
    <property type="term" value="F:isopentenyl-diphosphate delta-isomerase activity"/>
    <property type="evidence" value="ECO:0007669"/>
    <property type="project" value="UniProtKB-UniRule"/>
</dbReference>
<comment type="cofactor">
    <cofactor evidence="11">
        <name>NADPH</name>
        <dbReference type="ChEBI" id="CHEBI:57783"/>
    </cofactor>
</comment>
<dbReference type="InterPro" id="IPR000262">
    <property type="entry name" value="FMN-dep_DH"/>
</dbReference>
<name>A0A1F7Z1B4_9BACT</name>
<gene>
    <name evidence="11" type="primary">fni</name>
    <name evidence="13" type="ORF">A3D01_00490</name>
</gene>
<keyword evidence="6 11" id="KW-0460">Magnesium</keyword>
<feature type="binding site" evidence="11">
    <location>
        <position position="126"/>
    </location>
    <ligand>
        <name>FMN</name>
        <dbReference type="ChEBI" id="CHEBI:58210"/>
    </ligand>
</feature>
<keyword evidence="7 11" id="KW-0521">NADP</keyword>
<protein>
    <recommendedName>
        <fullName evidence="11">Isopentenyl-diphosphate delta-isomerase</fullName>
        <shortName evidence="11">IPP isomerase</shortName>
        <ecNumber evidence="11">5.3.3.2</ecNumber>
    </recommendedName>
    <alternativeName>
        <fullName evidence="11">Isopentenyl diphosphate:dimethylallyl diphosphate isomerase</fullName>
    </alternativeName>
    <alternativeName>
        <fullName evidence="11">Isopentenyl pyrophosphate isomerase</fullName>
    </alternativeName>
    <alternativeName>
        <fullName evidence="11">Type 2 isopentenyl diphosphate isomerase</fullName>
        <shortName evidence="11">IDI-2</shortName>
    </alternativeName>
</protein>
<comment type="similarity">
    <text evidence="11">Belongs to the IPP isomerase type 2 family.</text>
</comment>
<dbReference type="InterPro" id="IPR011179">
    <property type="entry name" value="IPdP_isomerase"/>
</dbReference>
<accession>A0A1F7Z1B4</accession>
<dbReference type="EMBL" id="MGGR01000019">
    <property type="protein sequence ID" value="OGM33352.1"/>
    <property type="molecule type" value="Genomic_DNA"/>
</dbReference>
<feature type="binding site" evidence="11">
    <location>
        <begin position="276"/>
        <end position="278"/>
    </location>
    <ligand>
        <name>FMN</name>
        <dbReference type="ChEBI" id="CHEBI:58210"/>
    </ligand>
</feature>
<feature type="binding site" evidence="11">
    <location>
        <position position="161"/>
    </location>
    <ligand>
        <name>substrate</name>
    </ligand>
</feature>
<dbReference type="GO" id="GO:0070402">
    <property type="term" value="F:NADPH binding"/>
    <property type="evidence" value="ECO:0007669"/>
    <property type="project" value="UniProtKB-UniRule"/>
</dbReference>
<evidence type="ECO:0000256" key="4">
    <source>
        <dbReference type="ARBA" id="ARBA00022643"/>
    </source>
</evidence>
<sequence>MPRDISKIKKRKKDHLKIALSSVSQAGDPGFSRYRFIHNALPEFDFNTIDTSTTFLGKKVNYPFFISCMTGGIADGERINKNLAKAAQKYKIAMGVGSQRIAIEHPELRKLFNVRAYAKDVPVIANVGLVQLNYGFGLAELQKCVDMVEANALALHVNPIQEVIQPEGDRNFEDLLPKLEKLVKKLSVPVIVKEVGFGLSEDVVRRLNNVGVRIFDTAGWGGTNWAIIEGLRGKADRALGELFSGWGIPTTDSIIAAAKVKEEKKDDSFVILGSGGVRTGVDIAKCIALGSDLAGLAAPFAEVALISDEKVGILIERLSAELKIAMFGIGARNILELKNKKPVSV</sequence>
<evidence type="ECO:0000256" key="9">
    <source>
        <dbReference type="ARBA" id="ARBA00023235"/>
    </source>
</evidence>
<dbReference type="SUPFAM" id="SSF51395">
    <property type="entry name" value="FMN-linked oxidoreductases"/>
    <property type="match status" value="1"/>
</dbReference>
<dbReference type="Proteomes" id="UP000177169">
    <property type="component" value="Unassembled WGS sequence"/>
</dbReference>
<evidence type="ECO:0000256" key="10">
    <source>
        <dbReference type="ARBA" id="ARBA00025810"/>
    </source>
</evidence>
<comment type="catalytic activity">
    <reaction evidence="11">
        <text>isopentenyl diphosphate = dimethylallyl diphosphate</text>
        <dbReference type="Rhea" id="RHEA:23284"/>
        <dbReference type="ChEBI" id="CHEBI:57623"/>
        <dbReference type="ChEBI" id="CHEBI:128769"/>
        <dbReference type="EC" id="5.3.3.2"/>
    </reaction>
</comment>
<evidence type="ECO:0000256" key="6">
    <source>
        <dbReference type="ARBA" id="ARBA00022842"/>
    </source>
</evidence>
<evidence type="ECO:0000259" key="12">
    <source>
        <dbReference type="Pfam" id="PF01070"/>
    </source>
</evidence>
<organism evidence="13 14">
    <name type="scientific">Candidatus Woesebacteria bacterium RIFCSPHIGHO2_02_FULL_39_13</name>
    <dbReference type="NCBI Taxonomy" id="1802505"/>
    <lineage>
        <taxon>Bacteria</taxon>
        <taxon>Candidatus Woeseibacteriota</taxon>
    </lineage>
</organism>
<evidence type="ECO:0000256" key="5">
    <source>
        <dbReference type="ARBA" id="ARBA00022723"/>
    </source>
</evidence>
<feature type="binding site" evidence="11">
    <location>
        <position position="193"/>
    </location>
    <ligand>
        <name>FMN</name>
        <dbReference type="ChEBI" id="CHEBI:58210"/>
    </ligand>
</feature>
<dbReference type="PIRSF" id="PIRSF003314">
    <property type="entry name" value="IPP_isomerase"/>
    <property type="match status" value="1"/>
</dbReference>
<evidence type="ECO:0000256" key="8">
    <source>
        <dbReference type="ARBA" id="ARBA00023229"/>
    </source>
</evidence>
<evidence type="ECO:0000256" key="7">
    <source>
        <dbReference type="ARBA" id="ARBA00022857"/>
    </source>
</evidence>
<comment type="function">
    <text evidence="11">Involved in the biosynthesis of isoprenoids. Catalyzes the 1,3-allylic rearrangement of the homoallylic substrate isopentenyl (IPP) to its allylic isomer, dimethylallyl diphosphate (DMAPP).</text>
</comment>
<dbReference type="CDD" id="cd02811">
    <property type="entry name" value="IDI-2_FMN"/>
    <property type="match status" value="1"/>
</dbReference>
<feature type="binding site" evidence="11">
    <location>
        <position position="98"/>
    </location>
    <ligand>
        <name>FMN</name>
        <dbReference type="ChEBI" id="CHEBI:58210"/>
    </ligand>
</feature>
<evidence type="ECO:0000256" key="1">
    <source>
        <dbReference type="ARBA" id="ARBA00001917"/>
    </source>
</evidence>
<keyword evidence="5 11" id="KW-0479">Metal-binding</keyword>
<evidence type="ECO:0000256" key="11">
    <source>
        <dbReference type="HAMAP-Rule" id="MF_00354"/>
    </source>
</evidence>
<keyword evidence="9 11" id="KW-0413">Isomerase</keyword>
<dbReference type="GO" id="GO:0005737">
    <property type="term" value="C:cytoplasm"/>
    <property type="evidence" value="ECO:0007669"/>
    <property type="project" value="UniProtKB-SubCell"/>
</dbReference>
<comment type="subunit">
    <text evidence="10 11">Homooctamer. Dimer of tetramers.</text>
</comment>
<feature type="binding site" evidence="11">
    <location>
        <begin position="297"/>
        <end position="298"/>
    </location>
    <ligand>
        <name>FMN</name>
        <dbReference type="ChEBI" id="CHEBI:58210"/>
    </ligand>
</feature>
<keyword evidence="4 11" id="KW-0288">FMN</keyword>
<feature type="binding site" evidence="11">
    <location>
        <begin position="11"/>
        <end position="12"/>
    </location>
    <ligand>
        <name>substrate</name>
    </ligand>
</feature>
<evidence type="ECO:0000256" key="2">
    <source>
        <dbReference type="ARBA" id="ARBA00022490"/>
    </source>
</evidence>
<keyword evidence="8 11" id="KW-0414">Isoprene biosynthesis</keyword>
<dbReference type="GO" id="GO:0008299">
    <property type="term" value="P:isoprenoid biosynthetic process"/>
    <property type="evidence" value="ECO:0007669"/>
    <property type="project" value="UniProtKB-UniRule"/>
</dbReference>
<feature type="binding site" evidence="11">
    <location>
        <position position="67"/>
    </location>
    <ligand>
        <name>FMN</name>
        <dbReference type="ChEBI" id="CHEBI:58210"/>
    </ligand>
</feature>
<evidence type="ECO:0000313" key="13">
    <source>
        <dbReference type="EMBL" id="OGM33352.1"/>
    </source>
</evidence>
<dbReference type="AlphaFoldDB" id="A0A1F7Z1B4"/>
<dbReference type="GO" id="GO:0000287">
    <property type="term" value="F:magnesium ion binding"/>
    <property type="evidence" value="ECO:0007669"/>
    <property type="project" value="UniProtKB-UniRule"/>
</dbReference>
<comment type="caution">
    <text evidence="13">The sequence shown here is derived from an EMBL/GenBank/DDBJ whole genome shotgun (WGS) entry which is preliminary data.</text>
</comment>
<keyword evidence="3 11" id="KW-0285">Flavoprotein</keyword>
<dbReference type="Gene3D" id="3.20.20.70">
    <property type="entry name" value="Aldolase class I"/>
    <property type="match status" value="1"/>
</dbReference>
<keyword evidence="2 11" id="KW-0963">Cytoplasm</keyword>
<proteinExistence type="inferred from homology"/>
<dbReference type="STRING" id="1802505.A3D01_00490"/>
<comment type="subcellular location">
    <subcellularLocation>
        <location evidence="11">Cytoplasm</location>
    </subcellularLocation>
</comment>
<dbReference type="NCBIfam" id="TIGR02151">
    <property type="entry name" value="IPP_isom_2"/>
    <property type="match status" value="1"/>
</dbReference>
<reference evidence="13 14" key="1">
    <citation type="journal article" date="2016" name="Nat. Commun.">
        <title>Thousands of microbial genomes shed light on interconnected biogeochemical processes in an aquifer system.</title>
        <authorList>
            <person name="Anantharaman K."/>
            <person name="Brown C.T."/>
            <person name="Hug L.A."/>
            <person name="Sharon I."/>
            <person name="Castelle C.J."/>
            <person name="Probst A.J."/>
            <person name="Thomas B.C."/>
            <person name="Singh A."/>
            <person name="Wilkins M.J."/>
            <person name="Karaoz U."/>
            <person name="Brodie E.L."/>
            <person name="Williams K.H."/>
            <person name="Hubbard S.S."/>
            <person name="Banfield J.F."/>
        </authorList>
    </citation>
    <scope>NUCLEOTIDE SEQUENCE [LARGE SCALE GENOMIC DNA]</scope>
</reference>
<comment type="cofactor">
    <cofactor evidence="11">
        <name>Mg(2+)</name>
        <dbReference type="ChEBI" id="CHEBI:18420"/>
    </cofactor>
</comment>
<feature type="binding site" evidence="11">
    <location>
        <position position="162"/>
    </location>
    <ligand>
        <name>Mg(2+)</name>
        <dbReference type="ChEBI" id="CHEBI:18420"/>
    </ligand>
</feature>
<dbReference type="PANTHER" id="PTHR43665">
    <property type="entry name" value="ISOPENTENYL-DIPHOSPHATE DELTA-ISOMERASE"/>
    <property type="match status" value="1"/>
</dbReference>
<evidence type="ECO:0000256" key="3">
    <source>
        <dbReference type="ARBA" id="ARBA00022630"/>
    </source>
</evidence>
<feature type="domain" description="FMN-dependent dehydrogenase" evidence="12">
    <location>
        <begin position="30"/>
        <end position="99"/>
    </location>
</feature>
<dbReference type="PANTHER" id="PTHR43665:SF1">
    <property type="entry name" value="ISOPENTENYL-DIPHOSPHATE DELTA-ISOMERASE"/>
    <property type="match status" value="1"/>
</dbReference>
<dbReference type="HAMAP" id="MF_00354">
    <property type="entry name" value="Idi_2"/>
    <property type="match status" value="1"/>
</dbReference>
<dbReference type="GO" id="GO:0016491">
    <property type="term" value="F:oxidoreductase activity"/>
    <property type="evidence" value="ECO:0007669"/>
    <property type="project" value="InterPro"/>
</dbReference>
<dbReference type="GO" id="GO:0010181">
    <property type="term" value="F:FMN binding"/>
    <property type="evidence" value="ECO:0007669"/>
    <property type="project" value="UniProtKB-UniRule"/>
</dbReference>